<comment type="caution">
    <text evidence="4">The sequence shown here is derived from an EMBL/GenBank/DDBJ whole genome shotgun (WGS) entry which is preliminary data.</text>
</comment>
<organism evidence="4 5">
    <name type="scientific">Asticcacaulis aquaticus</name>
    <dbReference type="NCBI Taxonomy" id="2984212"/>
    <lineage>
        <taxon>Bacteria</taxon>
        <taxon>Pseudomonadati</taxon>
        <taxon>Pseudomonadota</taxon>
        <taxon>Alphaproteobacteria</taxon>
        <taxon>Caulobacterales</taxon>
        <taxon>Caulobacteraceae</taxon>
        <taxon>Asticcacaulis</taxon>
    </lineage>
</organism>
<dbReference type="EMBL" id="JAQQKX010000005">
    <property type="protein sequence ID" value="MDC7683125.1"/>
    <property type="molecule type" value="Genomic_DNA"/>
</dbReference>
<dbReference type="InterPro" id="IPR036514">
    <property type="entry name" value="SGNH_hydro_sf"/>
</dbReference>
<reference evidence="4 5" key="1">
    <citation type="submission" date="2023-01" db="EMBL/GenBank/DDBJ databases">
        <title>Novel species of the genus Asticcacaulis isolated from rivers.</title>
        <authorList>
            <person name="Lu H."/>
        </authorList>
    </citation>
    <scope>NUCLEOTIDE SEQUENCE [LARGE SCALE GENOMIC DNA]</scope>
    <source>
        <strain evidence="4 5">BYS171W</strain>
    </source>
</reference>
<feature type="chain" id="PRO_5047491489" evidence="3">
    <location>
        <begin position="20"/>
        <end position="270"/>
    </location>
</feature>
<dbReference type="RefSeq" id="WP_272747606.1">
    <property type="nucleotide sequence ID" value="NZ_JAQQKX010000005.1"/>
</dbReference>
<dbReference type="SUPFAM" id="SSF52266">
    <property type="entry name" value="SGNH hydrolase"/>
    <property type="match status" value="1"/>
</dbReference>
<dbReference type="InterPro" id="IPR037459">
    <property type="entry name" value="RhgT-like"/>
</dbReference>
<dbReference type="PANTHER" id="PTHR43695">
    <property type="entry name" value="PUTATIVE (AFU_ORTHOLOGUE AFUA_2G17250)-RELATED"/>
    <property type="match status" value="1"/>
</dbReference>
<protein>
    <submittedName>
        <fullName evidence="4">GDSL family lipase</fullName>
    </submittedName>
</protein>
<sequence length="270" mass="28958">MLRRSLIAAALLFATPVCAAEKPAAKPTGNGPTRVILVGDSTMTDKSGYGKGFCAQFKPEVVCVNAARGGRSSKSYRVEGLWDKVMEQLADKSFGKTYVLVAFGHNDGSSKPERHTNIETEFGPNMRGYVLDVKKAGATPVLVTPLTQRHFKNGKVQNDLLPWAQVTRLIAKTTDTTLVDLYAEGQIKVQEMGIAESLTLAGQPVPQNVIDAVPTGTTVPAVFTDASQGQGNAQAFDYTHTGPKGSDYFGKMAVDLWVAADPKIKALLKD</sequence>
<dbReference type="PANTHER" id="PTHR43695:SF1">
    <property type="entry name" value="RHAMNOGALACTURONAN ACETYLESTERASE"/>
    <property type="match status" value="1"/>
</dbReference>
<keyword evidence="3" id="KW-0732">Signal</keyword>
<evidence type="ECO:0000256" key="3">
    <source>
        <dbReference type="SAM" id="SignalP"/>
    </source>
</evidence>
<comment type="similarity">
    <text evidence="1">Belongs to the 'GDSL' lipolytic enzyme family.</text>
</comment>
<feature type="signal peptide" evidence="3">
    <location>
        <begin position="1"/>
        <end position="19"/>
    </location>
</feature>
<evidence type="ECO:0000256" key="1">
    <source>
        <dbReference type="ARBA" id="ARBA00008668"/>
    </source>
</evidence>
<keyword evidence="2" id="KW-0378">Hydrolase</keyword>
<dbReference type="Proteomes" id="UP001214854">
    <property type="component" value="Unassembled WGS sequence"/>
</dbReference>
<evidence type="ECO:0000313" key="4">
    <source>
        <dbReference type="EMBL" id="MDC7683125.1"/>
    </source>
</evidence>
<accession>A0ABT5HST9</accession>
<dbReference type="Gene3D" id="3.40.50.1110">
    <property type="entry name" value="SGNH hydrolase"/>
    <property type="match status" value="1"/>
</dbReference>
<gene>
    <name evidence="4" type="ORF">PQU92_07540</name>
</gene>
<evidence type="ECO:0000313" key="5">
    <source>
        <dbReference type="Proteomes" id="UP001214854"/>
    </source>
</evidence>
<evidence type="ECO:0000256" key="2">
    <source>
        <dbReference type="ARBA" id="ARBA00022801"/>
    </source>
</evidence>
<proteinExistence type="inferred from homology"/>
<name>A0ABT5HST9_9CAUL</name>
<keyword evidence="5" id="KW-1185">Reference proteome</keyword>